<comment type="caution">
    <text evidence="3">The sequence shown here is derived from an EMBL/GenBank/DDBJ whole genome shotgun (WGS) entry which is preliminary data.</text>
</comment>
<evidence type="ECO:0000256" key="1">
    <source>
        <dbReference type="SAM" id="MobiDB-lite"/>
    </source>
</evidence>
<evidence type="ECO:0000313" key="3">
    <source>
        <dbReference type="EMBL" id="OXA52038.1"/>
    </source>
</evidence>
<reference evidence="3 4" key="1">
    <citation type="submission" date="2015-12" db="EMBL/GenBank/DDBJ databases">
        <title>The genome of Folsomia candida.</title>
        <authorList>
            <person name="Faddeeva A."/>
            <person name="Derks M.F."/>
            <person name="Anvar Y."/>
            <person name="Smit S."/>
            <person name="Van Straalen N."/>
            <person name="Roelofs D."/>
        </authorList>
    </citation>
    <scope>NUCLEOTIDE SEQUENCE [LARGE SCALE GENOMIC DNA]</scope>
    <source>
        <strain evidence="3 4">VU population</strain>
        <tissue evidence="3">Whole body</tissue>
    </source>
</reference>
<protein>
    <submittedName>
        <fullName evidence="3">Phosphoribosylaminoimidazole-succinocarboxamide synthase</fullName>
    </submittedName>
</protein>
<feature type="signal peptide" evidence="2">
    <location>
        <begin position="1"/>
        <end position="25"/>
    </location>
</feature>
<dbReference type="Proteomes" id="UP000198287">
    <property type="component" value="Unassembled WGS sequence"/>
</dbReference>
<dbReference type="AlphaFoldDB" id="A0A226E432"/>
<feature type="region of interest" description="Disordered" evidence="1">
    <location>
        <begin position="38"/>
        <end position="60"/>
    </location>
</feature>
<evidence type="ECO:0000256" key="2">
    <source>
        <dbReference type="SAM" id="SignalP"/>
    </source>
</evidence>
<organism evidence="3 4">
    <name type="scientific">Folsomia candida</name>
    <name type="common">Springtail</name>
    <dbReference type="NCBI Taxonomy" id="158441"/>
    <lineage>
        <taxon>Eukaryota</taxon>
        <taxon>Metazoa</taxon>
        <taxon>Ecdysozoa</taxon>
        <taxon>Arthropoda</taxon>
        <taxon>Hexapoda</taxon>
        <taxon>Collembola</taxon>
        <taxon>Entomobryomorpha</taxon>
        <taxon>Isotomoidea</taxon>
        <taxon>Isotomidae</taxon>
        <taxon>Proisotominae</taxon>
        <taxon>Folsomia</taxon>
    </lineage>
</organism>
<name>A0A226E432_FOLCA</name>
<keyword evidence="4" id="KW-1185">Reference proteome</keyword>
<dbReference type="EMBL" id="LNIX01000007">
    <property type="protein sequence ID" value="OXA52038.1"/>
    <property type="molecule type" value="Genomic_DNA"/>
</dbReference>
<feature type="chain" id="PRO_5012827409" evidence="2">
    <location>
        <begin position="26"/>
        <end position="266"/>
    </location>
</feature>
<evidence type="ECO:0000313" key="4">
    <source>
        <dbReference type="Proteomes" id="UP000198287"/>
    </source>
</evidence>
<gene>
    <name evidence="3" type="ORF">Fcan01_13549</name>
</gene>
<sequence>MSVSIFATFLTLVMMTTLEFGLVTASLTSPPRSLRSFYDGETIPKPSPPPSTSKPPTSSLSRGCFSNKTIIAKKVYQSNIVFAAKILNLTEVVVKRVVVTKKPPLPESPAPLNYYHYEYYRRKRRRETSVVQNVTLGVGRVLVKTMFKGMNESLEGKIVSVTIEGGDGSKESRGMARCLRKLRAGDTRIFFYSGVNGGGWTLGNQTSVPLPPALSVLAAVRIAVKGALVCLSKIYTVVVCWLPGTKSNVAVVVVATSGVERAIEIR</sequence>
<dbReference type="OrthoDB" id="88467at2759"/>
<keyword evidence="2" id="KW-0732">Signal</keyword>
<accession>A0A226E432</accession>
<proteinExistence type="predicted"/>